<reference evidence="1" key="1">
    <citation type="journal article" date="2015" name="Nature">
        <title>Complex archaea that bridge the gap between prokaryotes and eukaryotes.</title>
        <authorList>
            <person name="Spang A."/>
            <person name="Saw J.H."/>
            <person name="Jorgensen S.L."/>
            <person name="Zaremba-Niedzwiedzka K."/>
            <person name="Martijn J."/>
            <person name="Lind A.E."/>
            <person name="van Eijk R."/>
            <person name="Schleper C."/>
            <person name="Guy L."/>
            <person name="Ettema T.J."/>
        </authorList>
    </citation>
    <scope>NUCLEOTIDE SEQUENCE</scope>
</reference>
<evidence type="ECO:0000313" key="1">
    <source>
        <dbReference type="EMBL" id="KKK87456.1"/>
    </source>
</evidence>
<sequence>IEVNGTSYLFKYYREAVSKILDNGLFVVYSIISNIIFTEVEEYRKLVIYNHAKPPYILYQNEMDNDIDKEFRHVLAIWSHRIHTRDIISKVITEFEEVNKIEGVSSHNQTQSNNLKVVELDYIDNRIKKVSFEDLVEMAVANEHKSLRFLEFNGMKYLVNYTSRSGSKKLDNGIYISKTIISNIQYAEVKEYKRFIIYEHLGREKCKYVDNLEHLIKKSSTYVVIVWNYQSKYLYILKNAIEKDINHQVKHSLSC</sequence>
<dbReference type="AlphaFoldDB" id="A0A0F9BSX2"/>
<accession>A0A0F9BSX2</accession>
<name>A0A0F9BSX2_9ZZZZ</name>
<feature type="non-terminal residue" evidence="1">
    <location>
        <position position="1"/>
    </location>
</feature>
<organism evidence="1">
    <name type="scientific">marine sediment metagenome</name>
    <dbReference type="NCBI Taxonomy" id="412755"/>
    <lineage>
        <taxon>unclassified sequences</taxon>
        <taxon>metagenomes</taxon>
        <taxon>ecological metagenomes</taxon>
    </lineage>
</organism>
<gene>
    <name evidence="1" type="ORF">LCGC14_2753060</name>
</gene>
<comment type="caution">
    <text evidence="1">The sequence shown here is derived from an EMBL/GenBank/DDBJ whole genome shotgun (WGS) entry which is preliminary data.</text>
</comment>
<dbReference type="EMBL" id="LAZR01050394">
    <property type="protein sequence ID" value="KKK87456.1"/>
    <property type="molecule type" value="Genomic_DNA"/>
</dbReference>
<proteinExistence type="predicted"/>
<protein>
    <submittedName>
        <fullName evidence="1">Uncharacterized protein</fullName>
    </submittedName>
</protein>